<organism evidence="2 3">
    <name type="scientific">Aldrovandia affinis</name>
    <dbReference type="NCBI Taxonomy" id="143900"/>
    <lineage>
        <taxon>Eukaryota</taxon>
        <taxon>Metazoa</taxon>
        <taxon>Chordata</taxon>
        <taxon>Craniata</taxon>
        <taxon>Vertebrata</taxon>
        <taxon>Euteleostomi</taxon>
        <taxon>Actinopterygii</taxon>
        <taxon>Neopterygii</taxon>
        <taxon>Teleostei</taxon>
        <taxon>Notacanthiformes</taxon>
        <taxon>Halosauridae</taxon>
        <taxon>Aldrovandia</taxon>
    </lineage>
</organism>
<keyword evidence="3" id="KW-1185">Reference proteome</keyword>
<accession>A0AAD7R5W7</accession>
<sequence>MSSGVRDADAAPLRAEAPGGPLEGEGPLGCWGTARLRCTPGREQARLCELDSVKNGWLPIHKRALVCGIPLHSQTPQEPPSQEKVNAYITITSPRGYTKRWNGNGHTEILKRKEALELFRLDFISRSRRRVRTLELRAQKRRASQNPDPLLGSTPGQRRRNCTKPHPLSASLNPVYHFKHLGQGVGTDCRKHDNPPF</sequence>
<reference evidence="2" key="1">
    <citation type="journal article" date="2023" name="Science">
        <title>Genome structures resolve the early diversification of teleost fishes.</title>
        <authorList>
            <person name="Parey E."/>
            <person name="Louis A."/>
            <person name="Montfort J."/>
            <person name="Bouchez O."/>
            <person name="Roques C."/>
            <person name="Iampietro C."/>
            <person name="Lluch J."/>
            <person name="Castinel A."/>
            <person name="Donnadieu C."/>
            <person name="Desvignes T."/>
            <person name="Floi Bucao C."/>
            <person name="Jouanno E."/>
            <person name="Wen M."/>
            <person name="Mejri S."/>
            <person name="Dirks R."/>
            <person name="Jansen H."/>
            <person name="Henkel C."/>
            <person name="Chen W.J."/>
            <person name="Zahm M."/>
            <person name="Cabau C."/>
            <person name="Klopp C."/>
            <person name="Thompson A.W."/>
            <person name="Robinson-Rechavi M."/>
            <person name="Braasch I."/>
            <person name="Lecointre G."/>
            <person name="Bobe J."/>
            <person name="Postlethwait J.H."/>
            <person name="Berthelot C."/>
            <person name="Roest Crollius H."/>
            <person name="Guiguen Y."/>
        </authorList>
    </citation>
    <scope>NUCLEOTIDE SEQUENCE</scope>
    <source>
        <strain evidence="2">NC1722</strain>
    </source>
</reference>
<feature type="region of interest" description="Disordered" evidence="1">
    <location>
        <begin position="1"/>
        <end position="26"/>
    </location>
</feature>
<dbReference type="AlphaFoldDB" id="A0AAD7R5W7"/>
<name>A0AAD7R5W7_9TELE</name>
<feature type="region of interest" description="Disordered" evidence="1">
    <location>
        <begin position="138"/>
        <end position="170"/>
    </location>
</feature>
<evidence type="ECO:0000313" key="3">
    <source>
        <dbReference type="Proteomes" id="UP001221898"/>
    </source>
</evidence>
<comment type="caution">
    <text evidence="2">The sequence shown here is derived from an EMBL/GenBank/DDBJ whole genome shotgun (WGS) entry which is preliminary data.</text>
</comment>
<proteinExistence type="predicted"/>
<evidence type="ECO:0000313" key="2">
    <source>
        <dbReference type="EMBL" id="KAJ8366828.1"/>
    </source>
</evidence>
<evidence type="ECO:0000256" key="1">
    <source>
        <dbReference type="SAM" id="MobiDB-lite"/>
    </source>
</evidence>
<gene>
    <name evidence="2" type="ORF">AAFF_G00339040</name>
</gene>
<dbReference type="EMBL" id="JAINUG010000539">
    <property type="protein sequence ID" value="KAJ8366828.1"/>
    <property type="molecule type" value="Genomic_DNA"/>
</dbReference>
<dbReference type="Proteomes" id="UP001221898">
    <property type="component" value="Unassembled WGS sequence"/>
</dbReference>
<protein>
    <submittedName>
        <fullName evidence="2">Uncharacterized protein</fullName>
    </submittedName>
</protein>